<gene>
    <name evidence="4" type="ORF">K5I21_01865</name>
    <name evidence="5" type="ORF">PM006_19785</name>
</gene>
<feature type="domain" description="Ppx/GppA phosphatase N-terminal" evidence="2">
    <location>
        <begin position="32"/>
        <end position="300"/>
    </location>
</feature>
<dbReference type="Pfam" id="PF02541">
    <property type="entry name" value="Ppx-GppA"/>
    <property type="match status" value="1"/>
</dbReference>
<evidence type="ECO:0000259" key="3">
    <source>
        <dbReference type="Pfam" id="PF21447"/>
    </source>
</evidence>
<dbReference type="PANTHER" id="PTHR30005">
    <property type="entry name" value="EXOPOLYPHOSPHATASE"/>
    <property type="match status" value="1"/>
</dbReference>
<dbReference type="InterPro" id="IPR048950">
    <property type="entry name" value="Ppx_GppA_C"/>
</dbReference>
<evidence type="ECO:0000259" key="2">
    <source>
        <dbReference type="Pfam" id="PF02541"/>
    </source>
</evidence>
<dbReference type="SUPFAM" id="SSF53067">
    <property type="entry name" value="Actin-like ATPase domain"/>
    <property type="match status" value="2"/>
</dbReference>
<dbReference type="SUPFAM" id="SSF109604">
    <property type="entry name" value="HD-domain/PDEase-like"/>
    <property type="match status" value="1"/>
</dbReference>
<evidence type="ECO:0000313" key="6">
    <source>
        <dbReference type="Proteomes" id="UP001300871"/>
    </source>
</evidence>
<dbReference type="CDD" id="cd24006">
    <property type="entry name" value="ASKHA_NBD_PPX_GppA"/>
    <property type="match status" value="1"/>
</dbReference>
<dbReference type="EMBL" id="JAINVB010000001">
    <property type="protein sequence ID" value="MCK0084642.1"/>
    <property type="molecule type" value="Genomic_DNA"/>
</dbReference>
<comment type="similarity">
    <text evidence="1">Belongs to the GppA/Ppx family.</text>
</comment>
<evidence type="ECO:0000313" key="5">
    <source>
        <dbReference type="EMBL" id="MDB2002445.1"/>
    </source>
</evidence>
<organism evidence="5 6">
    <name type="scientific">Clostridium symbiosum</name>
    <name type="common">Bacteroides symbiosus</name>
    <dbReference type="NCBI Taxonomy" id="1512"/>
    <lineage>
        <taxon>Bacteria</taxon>
        <taxon>Bacillati</taxon>
        <taxon>Bacillota</taxon>
        <taxon>Clostridia</taxon>
        <taxon>Lachnospirales</taxon>
        <taxon>Lachnospiraceae</taxon>
        <taxon>Otoolea</taxon>
    </lineage>
</organism>
<dbReference type="Gene3D" id="3.30.420.40">
    <property type="match status" value="1"/>
</dbReference>
<dbReference type="CDD" id="cd00077">
    <property type="entry name" value="HDc"/>
    <property type="match status" value="1"/>
</dbReference>
<comment type="caution">
    <text evidence="5">The sequence shown here is derived from an EMBL/GenBank/DDBJ whole genome shotgun (WGS) entry which is preliminary data.</text>
</comment>
<protein>
    <submittedName>
        <fullName evidence="5">Exopolyphosphatase</fullName>
    </submittedName>
</protein>
<dbReference type="GO" id="GO:0016462">
    <property type="term" value="F:pyrophosphatase activity"/>
    <property type="evidence" value="ECO:0007669"/>
    <property type="project" value="TreeGrafter"/>
</dbReference>
<dbReference type="Pfam" id="PF21447">
    <property type="entry name" value="Ppx-GppA_III"/>
    <property type="match status" value="1"/>
</dbReference>
<evidence type="ECO:0000313" key="4">
    <source>
        <dbReference type="EMBL" id="MCK0084642.1"/>
    </source>
</evidence>
<dbReference type="PANTHER" id="PTHR30005:SF0">
    <property type="entry name" value="RETROGRADE REGULATION PROTEIN 2"/>
    <property type="match status" value="1"/>
</dbReference>
<accession>A0AAW6AZ77</accession>
<sequence length="521" mass="59406">MAIKTFAAIDVGSFELELGIYEISGKYGIREIDHLRHVLALGKDTYNDGKITYVLVDEMCQVLREFMEVMKTYRVQDYRAYASSALREARNSQIVLDQILVRTGVRVIPINNSELRFMTYKAVASKDAEFQKTVQTGTAIVDVGFGSSQISLFDKDTLVSTQNLILGVLRLSEMAAHWKVNYHMIPEVIDELVDNELYTFKKMYLKDRQIKNLIATGESIIYMVKKGMKEANRDRFTAEQFKAFCKKLTSMSVDEIEDYYEIEHDYAALLIPGAIIYKKVLDMLGAESVWIPGIRLCDGIAAEYAEESRLIKFHHDFEGDILSSARNMAKRYKCYAAHTQEVERTAVALFNATRKYHGLSNRERLLLQIAAILHACGKFVSITKSTENAYQIIMATEIIGLSHLEREIVANVVRYNIQEFAYDGVILESDFSRHGGMNISRRELTILIAKLTAILRLANSMDRGHKQKLSDFKVAVREGSLVVTTGYTDSIVLERFSFEQKADFFEEIFGIRPVLRQKRGI</sequence>
<dbReference type="Proteomes" id="UP001300871">
    <property type="component" value="Unassembled WGS sequence"/>
</dbReference>
<dbReference type="InterPro" id="IPR050273">
    <property type="entry name" value="GppA/Ppx_hydrolase"/>
</dbReference>
<dbReference type="GeneID" id="57967572"/>
<proteinExistence type="inferred from homology"/>
<name>A0AAW6AZ77_CLOSY</name>
<reference evidence="4" key="1">
    <citation type="journal article" date="2022" name="Cell Host Microbe">
        <title>Colonization of the live biotherapeutic product VE303 and modulation of the microbiota and metabolites in healthy volunteers.</title>
        <authorList>
            <person name="Dsouza M."/>
            <person name="Menon R."/>
            <person name="Crossette E."/>
            <person name="Bhattarai S.K."/>
            <person name="Schneider J."/>
            <person name="Kim Y.G."/>
            <person name="Reddy S."/>
            <person name="Caballero S."/>
            <person name="Felix C."/>
            <person name="Cornacchione L."/>
            <person name="Hendrickson J."/>
            <person name="Watson A.R."/>
            <person name="Minot S.S."/>
            <person name="Greenfield N."/>
            <person name="Schopf L."/>
            <person name="Szabady R."/>
            <person name="Patarroyo J."/>
            <person name="Smith W."/>
            <person name="Harrison P."/>
            <person name="Kuijper E.J."/>
            <person name="Kelly C.P."/>
            <person name="Olle B."/>
            <person name="Bobilev D."/>
            <person name="Silber J.L."/>
            <person name="Bucci V."/>
            <person name="Roberts B."/>
            <person name="Faith J."/>
            <person name="Norman J.M."/>
        </authorList>
    </citation>
    <scope>NUCLEOTIDE SEQUENCE</scope>
    <source>
        <strain evidence="4">VE303-04</strain>
    </source>
</reference>
<dbReference type="AlphaFoldDB" id="A0AAW6AZ77"/>
<dbReference type="RefSeq" id="WP_003497009.1">
    <property type="nucleotide sequence ID" value="NZ_BAABZD010000003.1"/>
</dbReference>
<dbReference type="Gene3D" id="3.30.420.150">
    <property type="entry name" value="Exopolyphosphatase. Domain 2"/>
    <property type="match status" value="1"/>
</dbReference>
<feature type="domain" description="Ppx/GppA phosphatase C-terminal" evidence="3">
    <location>
        <begin position="324"/>
        <end position="470"/>
    </location>
</feature>
<dbReference type="Gene3D" id="1.10.3210.10">
    <property type="entry name" value="Hypothetical protein af1432"/>
    <property type="match status" value="1"/>
</dbReference>
<evidence type="ECO:0000256" key="1">
    <source>
        <dbReference type="ARBA" id="ARBA00007125"/>
    </source>
</evidence>
<dbReference type="Proteomes" id="UP001203136">
    <property type="component" value="Unassembled WGS sequence"/>
</dbReference>
<dbReference type="InterPro" id="IPR003695">
    <property type="entry name" value="Ppx_GppA_N"/>
</dbReference>
<reference evidence="5" key="2">
    <citation type="submission" date="2023-01" db="EMBL/GenBank/DDBJ databases">
        <title>Human gut microbiome strain richness.</title>
        <authorList>
            <person name="Chen-Liaw A."/>
        </authorList>
    </citation>
    <scope>NUCLEOTIDE SEQUENCE</scope>
    <source>
        <strain evidence="5">B1_m1001713B170214d0_201011</strain>
    </source>
</reference>
<dbReference type="InterPro" id="IPR003607">
    <property type="entry name" value="HD/PDEase_dom"/>
</dbReference>
<dbReference type="EMBL" id="JAQLGM010000073">
    <property type="protein sequence ID" value="MDB2002445.1"/>
    <property type="molecule type" value="Genomic_DNA"/>
</dbReference>
<dbReference type="InterPro" id="IPR043129">
    <property type="entry name" value="ATPase_NBD"/>
</dbReference>